<dbReference type="InterPro" id="IPR001787">
    <property type="entry name" value="Ribosomal_bL21"/>
</dbReference>
<keyword evidence="4 5" id="KW-0699">rRNA-binding</keyword>
<dbReference type="GO" id="GO:0005840">
    <property type="term" value="C:ribosome"/>
    <property type="evidence" value="ECO:0007669"/>
    <property type="project" value="UniProtKB-KW"/>
</dbReference>
<dbReference type="InterPro" id="IPR028909">
    <property type="entry name" value="bL21-like"/>
</dbReference>
<dbReference type="NCBIfam" id="TIGR00061">
    <property type="entry name" value="L21"/>
    <property type="match status" value="1"/>
</dbReference>
<keyword evidence="2 4" id="KW-0689">Ribosomal protein</keyword>
<evidence type="ECO:0000256" key="1">
    <source>
        <dbReference type="ARBA" id="ARBA00008563"/>
    </source>
</evidence>
<name>A0A5C5W6K9_9BACT</name>
<evidence type="ECO:0000256" key="3">
    <source>
        <dbReference type="ARBA" id="ARBA00023274"/>
    </source>
</evidence>
<dbReference type="GO" id="GO:0019843">
    <property type="term" value="F:rRNA binding"/>
    <property type="evidence" value="ECO:0007669"/>
    <property type="project" value="UniProtKB-UniRule"/>
</dbReference>
<sequence>MYAIIVDGGRQYKVVEGQELALDYREANPGDTLKFDQVLAIGSGADLKFGAPTVAGASVSAEVLGLAQGPKIEVVKLRRRKNSRRHTGHRKKFTRVKIGKIGG</sequence>
<accession>A0A5C5W6K9</accession>
<dbReference type="SUPFAM" id="SSF141091">
    <property type="entry name" value="L21p-like"/>
    <property type="match status" value="1"/>
</dbReference>
<keyword evidence="4 5" id="KW-0694">RNA-binding</keyword>
<dbReference type="RefSeq" id="WP_146573116.1">
    <property type="nucleotide sequence ID" value="NZ_SJPH01000003.1"/>
</dbReference>
<dbReference type="HAMAP" id="MF_01363">
    <property type="entry name" value="Ribosomal_bL21"/>
    <property type="match status" value="1"/>
</dbReference>
<evidence type="ECO:0000313" key="6">
    <source>
        <dbReference type="EMBL" id="TWT46526.1"/>
    </source>
</evidence>
<dbReference type="PANTHER" id="PTHR21349">
    <property type="entry name" value="50S RIBOSOMAL PROTEIN L21"/>
    <property type="match status" value="1"/>
</dbReference>
<dbReference type="PANTHER" id="PTHR21349:SF0">
    <property type="entry name" value="LARGE RIBOSOMAL SUBUNIT PROTEIN BL21M"/>
    <property type="match status" value="1"/>
</dbReference>
<evidence type="ECO:0000256" key="2">
    <source>
        <dbReference type="ARBA" id="ARBA00022980"/>
    </source>
</evidence>
<dbReference type="GO" id="GO:0006412">
    <property type="term" value="P:translation"/>
    <property type="evidence" value="ECO:0007669"/>
    <property type="project" value="UniProtKB-UniRule"/>
</dbReference>
<evidence type="ECO:0000256" key="5">
    <source>
        <dbReference type="RuleBase" id="RU000562"/>
    </source>
</evidence>
<dbReference type="Proteomes" id="UP000318995">
    <property type="component" value="Unassembled WGS sequence"/>
</dbReference>
<keyword evidence="3 4" id="KW-0687">Ribonucleoprotein</keyword>
<proteinExistence type="inferred from homology"/>
<dbReference type="GO" id="GO:0005737">
    <property type="term" value="C:cytoplasm"/>
    <property type="evidence" value="ECO:0007669"/>
    <property type="project" value="UniProtKB-ARBA"/>
</dbReference>
<evidence type="ECO:0000256" key="4">
    <source>
        <dbReference type="HAMAP-Rule" id="MF_01363"/>
    </source>
</evidence>
<comment type="subunit">
    <text evidence="4">Part of the 50S ribosomal subunit. Contacts protein L20.</text>
</comment>
<comment type="function">
    <text evidence="4 5">This protein binds to 23S rRNA in the presence of protein L20.</text>
</comment>
<dbReference type="GO" id="GO:1990904">
    <property type="term" value="C:ribonucleoprotein complex"/>
    <property type="evidence" value="ECO:0007669"/>
    <property type="project" value="UniProtKB-KW"/>
</dbReference>
<organism evidence="6 7">
    <name type="scientific">Botrimarina hoheduenensis</name>
    <dbReference type="NCBI Taxonomy" id="2528000"/>
    <lineage>
        <taxon>Bacteria</taxon>
        <taxon>Pseudomonadati</taxon>
        <taxon>Planctomycetota</taxon>
        <taxon>Planctomycetia</taxon>
        <taxon>Pirellulales</taxon>
        <taxon>Lacipirellulaceae</taxon>
        <taxon>Botrimarina</taxon>
    </lineage>
</organism>
<dbReference type="OrthoDB" id="9813334at2"/>
<evidence type="ECO:0000313" key="7">
    <source>
        <dbReference type="Proteomes" id="UP000318995"/>
    </source>
</evidence>
<protein>
    <recommendedName>
        <fullName evidence="4">Large ribosomal subunit protein bL21</fullName>
    </recommendedName>
</protein>
<dbReference type="InterPro" id="IPR036164">
    <property type="entry name" value="bL21-like_sf"/>
</dbReference>
<gene>
    <name evidence="4 6" type="primary">rplU</name>
    <name evidence="6" type="ORF">Pla111_16220</name>
</gene>
<dbReference type="Pfam" id="PF00829">
    <property type="entry name" value="Ribosomal_L21p"/>
    <property type="match status" value="1"/>
</dbReference>
<reference evidence="6 7" key="1">
    <citation type="submission" date="2019-02" db="EMBL/GenBank/DDBJ databases">
        <title>Deep-cultivation of Planctomycetes and their phenomic and genomic characterization uncovers novel biology.</title>
        <authorList>
            <person name="Wiegand S."/>
            <person name="Jogler M."/>
            <person name="Boedeker C."/>
            <person name="Pinto D."/>
            <person name="Vollmers J."/>
            <person name="Rivas-Marin E."/>
            <person name="Kohn T."/>
            <person name="Peeters S.H."/>
            <person name="Heuer A."/>
            <person name="Rast P."/>
            <person name="Oberbeckmann S."/>
            <person name="Bunk B."/>
            <person name="Jeske O."/>
            <person name="Meyerdierks A."/>
            <person name="Storesund J.E."/>
            <person name="Kallscheuer N."/>
            <person name="Luecker S."/>
            <person name="Lage O.M."/>
            <person name="Pohl T."/>
            <person name="Merkel B.J."/>
            <person name="Hornburger P."/>
            <person name="Mueller R.-W."/>
            <person name="Bruemmer F."/>
            <person name="Labrenz M."/>
            <person name="Spormann A.M."/>
            <person name="Op Den Camp H."/>
            <person name="Overmann J."/>
            <person name="Amann R."/>
            <person name="Jetten M.S.M."/>
            <person name="Mascher T."/>
            <person name="Medema M.H."/>
            <person name="Devos D.P."/>
            <person name="Kaster A.-K."/>
            <person name="Ovreas L."/>
            <person name="Rohde M."/>
            <person name="Galperin M.Y."/>
            <person name="Jogler C."/>
        </authorList>
    </citation>
    <scope>NUCLEOTIDE SEQUENCE [LARGE SCALE GENOMIC DNA]</scope>
    <source>
        <strain evidence="6 7">Pla111</strain>
    </source>
</reference>
<dbReference type="EMBL" id="SJPH01000003">
    <property type="protein sequence ID" value="TWT46526.1"/>
    <property type="molecule type" value="Genomic_DNA"/>
</dbReference>
<dbReference type="GO" id="GO:0003735">
    <property type="term" value="F:structural constituent of ribosome"/>
    <property type="evidence" value="ECO:0007669"/>
    <property type="project" value="InterPro"/>
</dbReference>
<dbReference type="AlphaFoldDB" id="A0A5C5W6K9"/>
<comment type="caution">
    <text evidence="6">The sequence shown here is derived from an EMBL/GenBank/DDBJ whole genome shotgun (WGS) entry which is preliminary data.</text>
</comment>
<keyword evidence="7" id="KW-1185">Reference proteome</keyword>
<comment type="similarity">
    <text evidence="1 4 5">Belongs to the bacterial ribosomal protein bL21 family.</text>
</comment>